<proteinExistence type="predicted"/>
<evidence type="ECO:0000256" key="1">
    <source>
        <dbReference type="SAM" id="MobiDB-lite"/>
    </source>
</evidence>
<feature type="compositionally biased region" description="Low complexity" evidence="1">
    <location>
        <begin position="1"/>
        <end position="21"/>
    </location>
</feature>
<keyword evidence="3" id="KW-1185">Reference proteome</keyword>
<dbReference type="EMBL" id="JANIIK010000043">
    <property type="protein sequence ID" value="KAJ3605561.1"/>
    <property type="molecule type" value="Genomic_DNA"/>
</dbReference>
<protein>
    <submittedName>
        <fullName evidence="2">Uncharacterized protein</fullName>
    </submittedName>
</protein>
<name>A0A9Q0IQL5_9TELE</name>
<evidence type="ECO:0000313" key="3">
    <source>
        <dbReference type="Proteomes" id="UP001148018"/>
    </source>
</evidence>
<feature type="region of interest" description="Disordered" evidence="1">
    <location>
        <begin position="1"/>
        <end position="51"/>
    </location>
</feature>
<organism evidence="2 3">
    <name type="scientific">Muraenolepis orangiensis</name>
    <name type="common">Patagonian moray cod</name>
    <dbReference type="NCBI Taxonomy" id="630683"/>
    <lineage>
        <taxon>Eukaryota</taxon>
        <taxon>Metazoa</taxon>
        <taxon>Chordata</taxon>
        <taxon>Craniata</taxon>
        <taxon>Vertebrata</taxon>
        <taxon>Euteleostomi</taxon>
        <taxon>Actinopterygii</taxon>
        <taxon>Neopterygii</taxon>
        <taxon>Teleostei</taxon>
        <taxon>Neoteleostei</taxon>
        <taxon>Acanthomorphata</taxon>
        <taxon>Zeiogadaria</taxon>
        <taxon>Gadariae</taxon>
        <taxon>Gadiformes</taxon>
        <taxon>Muraenolepidoidei</taxon>
        <taxon>Muraenolepididae</taxon>
        <taxon>Muraenolepis</taxon>
    </lineage>
</organism>
<sequence length="71" mass="7269">MQPPAGTEAAALAPTAAGTGASVTLDSATESPTRASAGTTSADPRTATTERATWLLPAERYRSAVLIHLRF</sequence>
<evidence type="ECO:0000313" key="2">
    <source>
        <dbReference type="EMBL" id="KAJ3605561.1"/>
    </source>
</evidence>
<comment type="caution">
    <text evidence="2">The sequence shown here is derived from an EMBL/GenBank/DDBJ whole genome shotgun (WGS) entry which is preliminary data.</text>
</comment>
<dbReference type="Proteomes" id="UP001148018">
    <property type="component" value="Unassembled WGS sequence"/>
</dbReference>
<gene>
    <name evidence="2" type="ORF">NHX12_027606</name>
</gene>
<reference evidence="2" key="1">
    <citation type="submission" date="2022-07" db="EMBL/GenBank/DDBJ databases">
        <title>Chromosome-level genome of Muraenolepis orangiensis.</title>
        <authorList>
            <person name="Kim J."/>
        </authorList>
    </citation>
    <scope>NUCLEOTIDE SEQUENCE</scope>
    <source>
        <strain evidence="2">KU_S4_2022</strain>
        <tissue evidence="2">Muscle</tissue>
    </source>
</reference>
<dbReference type="AlphaFoldDB" id="A0A9Q0IQL5"/>
<accession>A0A9Q0IQL5</accession>
<feature type="compositionally biased region" description="Polar residues" evidence="1">
    <location>
        <begin position="22"/>
        <end position="51"/>
    </location>
</feature>